<dbReference type="STRING" id="933084.A0A067PMU7"/>
<dbReference type="Proteomes" id="UP000027265">
    <property type="component" value="Unassembled WGS sequence"/>
</dbReference>
<proteinExistence type="predicted"/>
<dbReference type="HOGENOM" id="CLU_007279_3_1_1"/>
<accession>A0A067PMU7</accession>
<dbReference type="EMBL" id="KL197723">
    <property type="protein sequence ID" value="KDQ56109.1"/>
    <property type="molecule type" value="Genomic_DNA"/>
</dbReference>
<gene>
    <name evidence="1" type="ORF">JAAARDRAFT_320955</name>
</gene>
<sequence length="341" mass="38229">MSTGQQHPHGPSSGFFECDVRGLHRHWQFSIQVSEDNVGILFQAPINDFELNELYIWNWRVGTLTKCIKATSSTYLQSFAFLTSSCVLLSAIRGGTGELHLHDFTDPGDTVNCISPARCTFCYPSFSSYICCALTIRVDPSPSWVPDNLSKAPFHSTPDSRIVAIGVGLFNHTRNDMVSWIHIVPLSVFTSVSHLKQVTMEWGDWGRRNTCFLDTQFSQAWPCYVSGTRFISIARQGEDDDTGDDEHEVDWEVSVYDFNPLALRRAIRDGLLEDIVSDTVVSIDSPIGLTAYLTALRYKMKTISLPSRLARPDLEVMISEDSLILVDGHSESDPTFTILTF</sequence>
<evidence type="ECO:0000313" key="1">
    <source>
        <dbReference type="EMBL" id="KDQ56109.1"/>
    </source>
</evidence>
<dbReference type="InParanoid" id="A0A067PMU7"/>
<dbReference type="AlphaFoldDB" id="A0A067PMU7"/>
<keyword evidence="2" id="KW-1185">Reference proteome</keyword>
<reference evidence="2" key="1">
    <citation type="journal article" date="2014" name="Proc. Natl. Acad. Sci. U.S.A.">
        <title>Extensive sampling of basidiomycete genomes demonstrates inadequacy of the white-rot/brown-rot paradigm for wood decay fungi.</title>
        <authorList>
            <person name="Riley R."/>
            <person name="Salamov A.A."/>
            <person name="Brown D.W."/>
            <person name="Nagy L.G."/>
            <person name="Floudas D."/>
            <person name="Held B.W."/>
            <person name="Levasseur A."/>
            <person name="Lombard V."/>
            <person name="Morin E."/>
            <person name="Otillar R."/>
            <person name="Lindquist E.A."/>
            <person name="Sun H."/>
            <person name="LaButti K.M."/>
            <person name="Schmutz J."/>
            <person name="Jabbour D."/>
            <person name="Luo H."/>
            <person name="Baker S.E."/>
            <person name="Pisabarro A.G."/>
            <person name="Walton J.D."/>
            <person name="Blanchette R.A."/>
            <person name="Henrissat B."/>
            <person name="Martin F."/>
            <person name="Cullen D."/>
            <person name="Hibbett D.S."/>
            <person name="Grigoriev I.V."/>
        </authorList>
    </citation>
    <scope>NUCLEOTIDE SEQUENCE [LARGE SCALE GENOMIC DNA]</scope>
    <source>
        <strain evidence="2">MUCL 33604</strain>
    </source>
</reference>
<evidence type="ECO:0000313" key="2">
    <source>
        <dbReference type="Proteomes" id="UP000027265"/>
    </source>
</evidence>
<organism evidence="1 2">
    <name type="scientific">Jaapia argillacea MUCL 33604</name>
    <dbReference type="NCBI Taxonomy" id="933084"/>
    <lineage>
        <taxon>Eukaryota</taxon>
        <taxon>Fungi</taxon>
        <taxon>Dikarya</taxon>
        <taxon>Basidiomycota</taxon>
        <taxon>Agaricomycotina</taxon>
        <taxon>Agaricomycetes</taxon>
        <taxon>Agaricomycetidae</taxon>
        <taxon>Jaapiales</taxon>
        <taxon>Jaapiaceae</taxon>
        <taxon>Jaapia</taxon>
    </lineage>
</organism>
<name>A0A067PMU7_9AGAM</name>
<protein>
    <submittedName>
        <fullName evidence="1">Uncharacterized protein</fullName>
    </submittedName>
</protein>